<dbReference type="EMBL" id="CABPRJ010001947">
    <property type="protein sequence ID" value="VVC42343.1"/>
    <property type="molecule type" value="Genomic_DNA"/>
</dbReference>
<accession>A0A5E4NFA0</accession>
<organism evidence="1 2">
    <name type="scientific">Cinara cedri</name>
    <dbReference type="NCBI Taxonomy" id="506608"/>
    <lineage>
        <taxon>Eukaryota</taxon>
        <taxon>Metazoa</taxon>
        <taxon>Ecdysozoa</taxon>
        <taxon>Arthropoda</taxon>
        <taxon>Hexapoda</taxon>
        <taxon>Insecta</taxon>
        <taxon>Pterygota</taxon>
        <taxon>Neoptera</taxon>
        <taxon>Paraneoptera</taxon>
        <taxon>Hemiptera</taxon>
        <taxon>Sternorrhyncha</taxon>
        <taxon>Aphidomorpha</taxon>
        <taxon>Aphidoidea</taxon>
        <taxon>Aphididae</taxon>
        <taxon>Lachninae</taxon>
        <taxon>Cinara</taxon>
    </lineage>
</organism>
<dbReference type="Gene3D" id="3.30.420.10">
    <property type="entry name" value="Ribonuclease H-like superfamily/Ribonuclease H"/>
    <property type="match status" value="1"/>
</dbReference>
<evidence type="ECO:0000313" key="1">
    <source>
        <dbReference type="EMBL" id="VVC42343.1"/>
    </source>
</evidence>
<dbReference type="PANTHER" id="PTHR46060">
    <property type="entry name" value="MARINER MOS1 TRANSPOSASE-LIKE PROTEIN"/>
    <property type="match status" value="1"/>
</dbReference>
<protein>
    <recommendedName>
        <fullName evidence="3">Histone-lysine N-methyltransferase SETMAR</fullName>
    </recommendedName>
</protein>
<dbReference type="InterPro" id="IPR052709">
    <property type="entry name" value="Transposase-MT_Hybrid"/>
</dbReference>
<sequence length="81" mass="9499">MTTVPHPPYSPDLTPCDFFLFPRMKRNVKGKRFADIDEVKKKKLTEALAGILKNEFKKCFKNWNKRLDKCINSNGEYFKGD</sequence>
<proteinExistence type="predicted"/>
<dbReference type="AlphaFoldDB" id="A0A5E4NFA0"/>
<reference evidence="1 2" key="1">
    <citation type="submission" date="2019-08" db="EMBL/GenBank/DDBJ databases">
        <authorList>
            <person name="Alioto T."/>
            <person name="Alioto T."/>
            <person name="Gomez Garrido J."/>
        </authorList>
    </citation>
    <scope>NUCLEOTIDE SEQUENCE [LARGE SCALE GENOMIC DNA]</scope>
</reference>
<dbReference type="OrthoDB" id="6594036at2759"/>
<dbReference type="InterPro" id="IPR036397">
    <property type="entry name" value="RNaseH_sf"/>
</dbReference>
<dbReference type="Proteomes" id="UP000325440">
    <property type="component" value="Unassembled WGS sequence"/>
</dbReference>
<keyword evidence="2" id="KW-1185">Reference proteome</keyword>
<dbReference type="PANTHER" id="PTHR46060:SF1">
    <property type="entry name" value="MARINER MOS1 TRANSPOSASE-LIKE PROTEIN"/>
    <property type="match status" value="1"/>
</dbReference>
<evidence type="ECO:0000313" key="2">
    <source>
        <dbReference type="Proteomes" id="UP000325440"/>
    </source>
</evidence>
<dbReference type="GO" id="GO:0003676">
    <property type="term" value="F:nucleic acid binding"/>
    <property type="evidence" value="ECO:0007669"/>
    <property type="project" value="InterPro"/>
</dbReference>
<name>A0A5E4NFA0_9HEMI</name>
<gene>
    <name evidence="1" type="ORF">CINCED_3A023661</name>
</gene>
<evidence type="ECO:0008006" key="3">
    <source>
        <dbReference type="Google" id="ProtNLM"/>
    </source>
</evidence>